<organism evidence="1 2">
    <name type="scientific">Hevea brasiliensis</name>
    <name type="common">Para rubber tree</name>
    <name type="synonym">Siphonia brasiliensis</name>
    <dbReference type="NCBI Taxonomy" id="3981"/>
    <lineage>
        <taxon>Eukaryota</taxon>
        <taxon>Viridiplantae</taxon>
        <taxon>Streptophyta</taxon>
        <taxon>Embryophyta</taxon>
        <taxon>Tracheophyta</taxon>
        <taxon>Spermatophyta</taxon>
        <taxon>Magnoliopsida</taxon>
        <taxon>eudicotyledons</taxon>
        <taxon>Gunneridae</taxon>
        <taxon>Pentapetalae</taxon>
        <taxon>rosids</taxon>
        <taxon>fabids</taxon>
        <taxon>Malpighiales</taxon>
        <taxon>Euphorbiaceae</taxon>
        <taxon>Crotonoideae</taxon>
        <taxon>Micrandreae</taxon>
        <taxon>Hevea</taxon>
    </lineage>
</organism>
<dbReference type="Proteomes" id="UP000467840">
    <property type="component" value="Chromosome 14"/>
</dbReference>
<dbReference type="EMBL" id="JAAGAX010000006">
    <property type="protein sequence ID" value="KAF2309722.1"/>
    <property type="molecule type" value="Genomic_DNA"/>
</dbReference>
<proteinExistence type="predicted"/>
<gene>
    <name evidence="1" type="ORF">GH714_004791</name>
</gene>
<accession>A0A6A6M7V6</accession>
<name>A0A6A6M7V6_HEVBR</name>
<keyword evidence="2" id="KW-1185">Reference proteome</keyword>
<sequence>MELVDIDLAMVTPKPVDLANASSATEKQVHTAWYKSNRMCYLTLKRSIPEHLLSGLLETTIAKEFLTLVSQRECILMMVHIQNKLKNPDIILLNAYIVHQAFNTLPLEFGTIVTTYNSKEEPQNVNDFIAICVAEENKLKVENASTSLLVSKPH</sequence>
<reference evidence="1 2" key="1">
    <citation type="journal article" date="2020" name="Mol. Plant">
        <title>The Chromosome-Based Rubber Tree Genome Provides New Insights into Spurge Genome Evolution and Rubber Biosynthesis.</title>
        <authorList>
            <person name="Liu J."/>
            <person name="Shi C."/>
            <person name="Shi C.C."/>
            <person name="Li W."/>
            <person name="Zhang Q.J."/>
            <person name="Zhang Y."/>
            <person name="Li K."/>
            <person name="Lu H.F."/>
            <person name="Shi C."/>
            <person name="Zhu S.T."/>
            <person name="Xiao Z.Y."/>
            <person name="Nan H."/>
            <person name="Yue Y."/>
            <person name="Zhu X.G."/>
            <person name="Wu Y."/>
            <person name="Hong X.N."/>
            <person name="Fan G.Y."/>
            <person name="Tong Y."/>
            <person name="Zhang D."/>
            <person name="Mao C.L."/>
            <person name="Liu Y.L."/>
            <person name="Hao S.J."/>
            <person name="Liu W.Q."/>
            <person name="Lv M.Q."/>
            <person name="Zhang H.B."/>
            <person name="Liu Y."/>
            <person name="Hu-Tang G.R."/>
            <person name="Wang J.P."/>
            <person name="Wang J.H."/>
            <person name="Sun Y.H."/>
            <person name="Ni S.B."/>
            <person name="Chen W.B."/>
            <person name="Zhang X.C."/>
            <person name="Jiao Y.N."/>
            <person name="Eichler E.E."/>
            <person name="Li G.H."/>
            <person name="Liu X."/>
            <person name="Gao L.Z."/>
        </authorList>
    </citation>
    <scope>NUCLEOTIDE SEQUENCE [LARGE SCALE GENOMIC DNA]</scope>
    <source>
        <strain evidence="2">cv. GT1</strain>
        <tissue evidence="1">Leaf</tissue>
    </source>
</reference>
<protein>
    <submittedName>
        <fullName evidence="1">Uncharacterized protein</fullName>
    </submittedName>
</protein>
<evidence type="ECO:0000313" key="2">
    <source>
        <dbReference type="Proteomes" id="UP000467840"/>
    </source>
</evidence>
<dbReference type="AlphaFoldDB" id="A0A6A6M7V6"/>
<evidence type="ECO:0000313" key="1">
    <source>
        <dbReference type="EMBL" id="KAF2309722.1"/>
    </source>
</evidence>
<comment type="caution">
    <text evidence="1">The sequence shown here is derived from an EMBL/GenBank/DDBJ whole genome shotgun (WGS) entry which is preliminary data.</text>
</comment>